<organism evidence="2 3">
    <name type="scientific">Fusibacter ferrireducens</name>
    <dbReference type="NCBI Taxonomy" id="2785058"/>
    <lineage>
        <taxon>Bacteria</taxon>
        <taxon>Bacillati</taxon>
        <taxon>Bacillota</taxon>
        <taxon>Clostridia</taxon>
        <taxon>Eubacteriales</taxon>
        <taxon>Eubacteriales Family XII. Incertae Sedis</taxon>
        <taxon>Fusibacter</taxon>
    </lineage>
</organism>
<dbReference type="EMBL" id="JADKNH010000001">
    <property type="protein sequence ID" value="MBF4691931.1"/>
    <property type="molecule type" value="Genomic_DNA"/>
</dbReference>
<dbReference type="Proteomes" id="UP000614200">
    <property type="component" value="Unassembled WGS sequence"/>
</dbReference>
<evidence type="ECO:0000313" key="2">
    <source>
        <dbReference type="EMBL" id="MBF4691931.1"/>
    </source>
</evidence>
<dbReference type="RefSeq" id="WP_194700160.1">
    <property type="nucleotide sequence ID" value="NZ_JADKNH010000001.1"/>
</dbReference>
<feature type="transmembrane region" description="Helical" evidence="1">
    <location>
        <begin position="217"/>
        <end position="238"/>
    </location>
</feature>
<evidence type="ECO:0000313" key="3">
    <source>
        <dbReference type="Proteomes" id="UP000614200"/>
    </source>
</evidence>
<reference evidence="2 3" key="1">
    <citation type="submission" date="2020-11" db="EMBL/GenBank/DDBJ databases">
        <title>Fusibacter basophilias sp. nov.</title>
        <authorList>
            <person name="Qiu D."/>
        </authorList>
    </citation>
    <scope>NUCLEOTIDE SEQUENCE [LARGE SCALE GENOMIC DNA]</scope>
    <source>
        <strain evidence="2 3">Q10-2</strain>
    </source>
</reference>
<accession>A0ABR9ZNB2</accession>
<proteinExistence type="predicted"/>
<comment type="caution">
    <text evidence="2">The sequence shown here is derived from an EMBL/GenBank/DDBJ whole genome shotgun (WGS) entry which is preliminary data.</text>
</comment>
<keyword evidence="1" id="KW-1133">Transmembrane helix</keyword>
<name>A0ABR9ZNB2_9FIRM</name>
<feature type="transmembrane region" description="Helical" evidence="1">
    <location>
        <begin position="186"/>
        <end position="205"/>
    </location>
</feature>
<evidence type="ECO:0000256" key="1">
    <source>
        <dbReference type="SAM" id="Phobius"/>
    </source>
</evidence>
<sequence length="308" mass="35812">MSKRKFIILILIEILAILLFKTIEYSKFSIPTYDITKLNILLGIVIVILGLFLLLHFFKRREDHYISHLNQADRSFYDLLSTELDARELPADLNSQISTDMLRLLYKNGKALMHLEHQSPRYFKDRIYDNYEDHNYKSLIDQLIIKYSKRTKFISILNMIACFLIFLVGFNFALNGFNFNANYFRISMPSSLFVLCLINILPSVLSKYFSQVKHWKTIQFGVSSALNLGALILLKRWRDADPSSHAILNSIASGKIEFIPNSYVLLSIIMLIIVSYALQKTMRKQLLNTVLCGSNLEDDINIYRHSNY</sequence>
<protein>
    <submittedName>
        <fullName evidence="2">Uncharacterized protein</fullName>
    </submittedName>
</protein>
<feature type="transmembrane region" description="Helical" evidence="1">
    <location>
        <begin position="38"/>
        <end position="58"/>
    </location>
</feature>
<keyword evidence="3" id="KW-1185">Reference proteome</keyword>
<keyword evidence="1" id="KW-0812">Transmembrane</keyword>
<keyword evidence="1" id="KW-0472">Membrane</keyword>
<feature type="transmembrane region" description="Helical" evidence="1">
    <location>
        <begin position="258"/>
        <end position="278"/>
    </location>
</feature>
<feature type="transmembrane region" description="Helical" evidence="1">
    <location>
        <begin position="153"/>
        <end position="174"/>
    </location>
</feature>
<feature type="transmembrane region" description="Helical" evidence="1">
    <location>
        <begin position="7"/>
        <end position="26"/>
    </location>
</feature>
<gene>
    <name evidence="2" type="ORF">ISU02_02320</name>
</gene>